<evidence type="ECO:0000256" key="1">
    <source>
        <dbReference type="SAM" id="Coils"/>
    </source>
</evidence>
<sequence>MKNNKALLGFLGGIAAGALLGVLYAPDKGSKTRKKIKQKGGQYADDAKDKAEEILENFSQKYETLKAESKDLIAQGKSKLGR</sequence>
<keyword evidence="2" id="KW-0812">Transmembrane</keyword>
<feature type="coiled-coil region" evidence="1">
    <location>
        <begin position="48"/>
        <end position="75"/>
    </location>
</feature>
<accession>A0ABR7JBG5</accession>
<protein>
    <submittedName>
        <fullName evidence="3">YtxH domain-containing protein</fullName>
    </submittedName>
</protein>
<evidence type="ECO:0000256" key="2">
    <source>
        <dbReference type="SAM" id="Phobius"/>
    </source>
</evidence>
<keyword evidence="4" id="KW-1185">Reference proteome</keyword>
<dbReference type="RefSeq" id="WP_187011287.1">
    <property type="nucleotide sequence ID" value="NZ_JACRUI010000006.1"/>
</dbReference>
<evidence type="ECO:0000313" key="4">
    <source>
        <dbReference type="Proteomes" id="UP000629963"/>
    </source>
</evidence>
<dbReference type="Proteomes" id="UP000629963">
    <property type="component" value="Unassembled WGS sequence"/>
</dbReference>
<feature type="transmembrane region" description="Helical" evidence="2">
    <location>
        <begin position="6"/>
        <end position="25"/>
    </location>
</feature>
<reference evidence="3 4" key="1">
    <citation type="submission" date="2020-08" db="EMBL/GenBank/DDBJ databases">
        <title>Description of novel Flavobacterium F-380 isolate.</title>
        <authorList>
            <person name="Saticioglu I.B."/>
            <person name="Duman M."/>
            <person name="Altun S."/>
        </authorList>
    </citation>
    <scope>NUCLEOTIDE SEQUENCE [LARGE SCALE GENOMIC DNA]</scope>
    <source>
        <strain evidence="3 4">F-380</strain>
    </source>
</reference>
<dbReference type="Pfam" id="PF12732">
    <property type="entry name" value="YtxH"/>
    <property type="match status" value="1"/>
</dbReference>
<gene>
    <name evidence="3" type="ORF">H8R23_15365</name>
</gene>
<proteinExistence type="predicted"/>
<organism evidence="3 4">
    <name type="scientific">Flavobacterium kayseriense</name>
    <dbReference type="NCBI Taxonomy" id="2764714"/>
    <lineage>
        <taxon>Bacteria</taxon>
        <taxon>Pseudomonadati</taxon>
        <taxon>Bacteroidota</taxon>
        <taxon>Flavobacteriia</taxon>
        <taxon>Flavobacteriales</taxon>
        <taxon>Flavobacteriaceae</taxon>
        <taxon>Flavobacterium</taxon>
    </lineage>
</organism>
<name>A0ABR7JBG5_9FLAO</name>
<comment type="caution">
    <text evidence="3">The sequence shown here is derived from an EMBL/GenBank/DDBJ whole genome shotgun (WGS) entry which is preliminary data.</text>
</comment>
<dbReference type="InterPro" id="IPR024623">
    <property type="entry name" value="YtxH"/>
</dbReference>
<keyword evidence="2" id="KW-0472">Membrane</keyword>
<keyword evidence="1" id="KW-0175">Coiled coil</keyword>
<dbReference type="EMBL" id="JACRUJ010000006">
    <property type="protein sequence ID" value="MBC5842792.1"/>
    <property type="molecule type" value="Genomic_DNA"/>
</dbReference>
<keyword evidence="2" id="KW-1133">Transmembrane helix</keyword>
<evidence type="ECO:0000313" key="3">
    <source>
        <dbReference type="EMBL" id="MBC5842792.1"/>
    </source>
</evidence>